<feature type="transmembrane region" description="Helical" evidence="6">
    <location>
        <begin position="87"/>
        <end position="109"/>
    </location>
</feature>
<dbReference type="PANTHER" id="PTHR31465:SF7">
    <property type="entry name" value="SPHINGOID LONG-CHAIN BASE TRANSPORTER RSB1"/>
    <property type="match status" value="1"/>
</dbReference>
<evidence type="ECO:0000256" key="5">
    <source>
        <dbReference type="SAM" id="MobiDB-lite"/>
    </source>
</evidence>
<keyword evidence="3 6" id="KW-1133">Transmembrane helix</keyword>
<name>A0A7U2EX68_PHANO</name>
<evidence type="ECO:0000313" key="8">
    <source>
        <dbReference type="Proteomes" id="UP000663193"/>
    </source>
</evidence>
<feature type="transmembrane region" description="Helical" evidence="6">
    <location>
        <begin position="121"/>
        <end position="143"/>
    </location>
</feature>
<dbReference type="InterPro" id="IPR007568">
    <property type="entry name" value="RTA1"/>
</dbReference>
<reference evidence="8" key="1">
    <citation type="journal article" date="2021" name="BMC Genomics">
        <title>Chromosome-level genome assembly and manually-curated proteome of model necrotroph Parastagonospora nodorum Sn15 reveals a genome-wide trove of candidate effector homologs, and redundancy of virulence-related functions within an accessory chromosome.</title>
        <authorList>
            <person name="Bertazzoni S."/>
            <person name="Jones D.A.B."/>
            <person name="Phan H.T."/>
            <person name="Tan K.-C."/>
            <person name="Hane J.K."/>
        </authorList>
    </citation>
    <scope>NUCLEOTIDE SEQUENCE [LARGE SCALE GENOMIC DNA]</scope>
    <source>
        <strain evidence="8">SN15 / ATCC MYA-4574 / FGSC 10173)</strain>
    </source>
</reference>
<keyword evidence="8" id="KW-1185">Reference proteome</keyword>
<feature type="transmembrane region" description="Helical" evidence="6">
    <location>
        <begin position="250"/>
        <end position="271"/>
    </location>
</feature>
<evidence type="ECO:0000256" key="3">
    <source>
        <dbReference type="ARBA" id="ARBA00022989"/>
    </source>
</evidence>
<accession>A0A7U2EX68</accession>
<organism evidence="7 8">
    <name type="scientific">Phaeosphaeria nodorum (strain SN15 / ATCC MYA-4574 / FGSC 10173)</name>
    <name type="common">Glume blotch fungus</name>
    <name type="synonym">Parastagonospora nodorum</name>
    <dbReference type="NCBI Taxonomy" id="321614"/>
    <lineage>
        <taxon>Eukaryota</taxon>
        <taxon>Fungi</taxon>
        <taxon>Dikarya</taxon>
        <taxon>Ascomycota</taxon>
        <taxon>Pezizomycotina</taxon>
        <taxon>Dothideomycetes</taxon>
        <taxon>Pleosporomycetidae</taxon>
        <taxon>Pleosporales</taxon>
        <taxon>Pleosporineae</taxon>
        <taxon>Phaeosphaeriaceae</taxon>
        <taxon>Parastagonospora</taxon>
    </lineage>
</organism>
<dbReference type="OrthoDB" id="1844152at2759"/>
<evidence type="ECO:0000313" key="7">
    <source>
        <dbReference type="EMBL" id="QRC94763.1"/>
    </source>
</evidence>
<dbReference type="PANTHER" id="PTHR31465">
    <property type="entry name" value="PROTEIN RTA1-RELATED"/>
    <property type="match status" value="1"/>
</dbReference>
<dbReference type="VEuPathDB" id="FungiDB:JI435_149100"/>
<keyword evidence="2 6" id="KW-0812">Transmembrane</keyword>
<feature type="transmembrane region" description="Helical" evidence="6">
    <location>
        <begin position="291"/>
        <end position="310"/>
    </location>
</feature>
<keyword evidence="4 6" id="KW-0472">Membrane</keyword>
<dbReference type="Pfam" id="PF04479">
    <property type="entry name" value="RTA1"/>
    <property type="match status" value="1"/>
</dbReference>
<dbReference type="EMBL" id="CP069027">
    <property type="protein sequence ID" value="QRC94763.1"/>
    <property type="molecule type" value="Genomic_DNA"/>
</dbReference>
<feature type="region of interest" description="Disordered" evidence="5">
    <location>
        <begin position="1"/>
        <end position="20"/>
    </location>
</feature>
<evidence type="ECO:0000256" key="2">
    <source>
        <dbReference type="ARBA" id="ARBA00022692"/>
    </source>
</evidence>
<evidence type="ECO:0008006" key="9">
    <source>
        <dbReference type="Google" id="ProtNLM"/>
    </source>
</evidence>
<sequence>MASSDLAPDSTGSDYPSPVDYSGYTNSPGYVDSLSTYARDCTWEKCQLRMAYFYYRPSKGVNTAFAVLFGISALLFLVQGIASRKRWLGFTIAMVAGCALEVVGYAGRIRAWTDLYTDGPFLTQVVCLTIAPAFLAAGIYLCLSRIVTIFGRENSRISARAYPIIFMSCDFLSLVLQAAGGALAINETKDSTGPQLGTDLMVAGLAFQVFTMLTFIILALDFAIRTLGRIRQLGSANALDPRHAALRKSWAFKGFLTVLSLATLLIFTRCVFRVAELSHGWHGPLIQKQHYFIGLESAIVCVAVLLLNLFHPSICFGESGNPASRPRESRARTWYGRKVKGVSEQSSAEELKDHV</sequence>
<evidence type="ECO:0000256" key="6">
    <source>
        <dbReference type="SAM" id="Phobius"/>
    </source>
</evidence>
<dbReference type="OMA" id="PFMIQIC"/>
<gene>
    <name evidence="7" type="ORF">JI435_149100</name>
</gene>
<feature type="transmembrane region" description="Helical" evidence="6">
    <location>
        <begin position="205"/>
        <end position="224"/>
    </location>
</feature>
<dbReference type="Proteomes" id="UP000663193">
    <property type="component" value="Chromosome 5"/>
</dbReference>
<proteinExistence type="predicted"/>
<comment type="subcellular location">
    <subcellularLocation>
        <location evidence="1">Membrane</location>
        <topology evidence="1">Multi-pass membrane protein</topology>
    </subcellularLocation>
</comment>
<dbReference type="GO" id="GO:0016020">
    <property type="term" value="C:membrane"/>
    <property type="evidence" value="ECO:0007669"/>
    <property type="project" value="UniProtKB-SubCell"/>
</dbReference>
<evidence type="ECO:0000256" key="4">
    <source>
        <dbReference type="ARBA" id="ARBA00023136"/>
    </source>
</evidence>
<evidence type="ECO:0000256" key="1">
    <source>
        <dbReference type="ARBA" id="ARBA00004141"/>
    </source>
</evidence>
<protein>
    <recommendedName>
        <fullName evidence="9">Sphingoid long-chain base transporter RSB1</fullName>
    </recommendedName>
</protein>
<feature type="transmembrane region" description="Helical" evidence="6">
    <location>
        <begin position="60"/>
        <end position="78"/>
    </location>
</feature>
<dbReference type="AlphaFoldDB" id="A0A7U2EX68"/>
<feature type="transmembrane region" description="Helical" evidence="6">
    <location>
        <begin position="164"/>
        <end position="185"/>
    </location>
</feature>